<dbReference type="Pfam" id="PF09346">
    <property type="entry name" value="SMI1_KNR4"/>
    <property type="match status" value="1"/>
</dbReference>
<reference evidence="3" key="1">
    <citation type="submission" date="2017-06" db="EMBL/GenBank/DDBJ databases">
        <title>Capnocytophaga spp. assemblies.</title>
        <authorList>
            <person name="Gulvik C.A."/>
        </authorList>
    </citation>
    <scope>NUCLEOTIDE SEQUENCE [LARGE SCALE GENOMIC DNA]</scope>
    <source>
        <strain evidence="3">H2177</strain>
    </source>
</reference>
<name>A0A250FTV8_9FLAO</name>
<dbReference type="InterPro" id="IPR018958">
    <property type="entry name" value="Knr4/Smi1-like_dom"/>
</dbReference>
<dbReference type="InterPro" id="IPR037883">
    <property type="entry name" value="Knr4/Smi1-like_sf"/>
</dbReference>
<evidence type="ECO:0000259" key="1">
    <source>
        <dbReference type="SMART" id="SM00860"/>
    </source>
</evidence>
<dbReference type="KEGG" id="csto:CGC58_01385"/>
<proteinExistence type="predicted"/>
<dbReference type="AlphaFoldDB" id="A0A250FTV8"/>
<dbReference type="SMART" id="SM00860">
    <property type="entry name" value="SMI1_KNR4"/>
    <property type="match status" value="1"/>
</dbReference>
<organism evidence="2 3">
    <name type="scientific">Capnocytophaga stomatis</name>
    <dbReference type="NCBI Taxonomy" id="1848904"/>
    <lineage>
        <taxon>Bacteria</taxon>
        <taxon>Pseudomonadati</taxon>
        <taxon>Bacteroidota</taxon>
        <taxon>Flavobacteriia</taxon>
        <taxon>Flavobacteriales</taxon>
        <taxon>Flavobacteriaceae</taxon>
        <taxon>Capnocytophaga</taxon>
    </lineage>
</organism>
<feature type="domain" description="Knr4/Smi1-like" evidence="1">
    <location>
        <begin position="19"/>
        <end position="152"/>
    </location>
</feature>
<dbReference type="Gene3D" id="3.40.1580.10">
    <property type="entry name" value="SMI1/KNR4-like"/>
    <property type="match status" value="1"/>
</dbReference>
<evidence type="ECO:0000313" key="3">
    <source>
        <dbReference type="Proteomes" id="UP000217348"/>
    </source>
</evidence>
<dbReference type="EMBL" id="CP022387">
    <property type="protein sequence ID" value="ATA88504.1"/>
    <property type="molecule type" value="Genomic_DNA"/>
</dbReference>
<sequence>MALKKENKTIMKIIGYPNGKKSKISDIEKHFKIKLPQDYKDFLNIYNGGETEEDAFIYVEDLDEYMIMGNFFGIDIDEGFADIYKINEEYNDDIPPNSLLIGSDMGSGLILLIQDGENDGIWYYDHSYFFEQSSDEENTYFICETFTEFLEILENTKLPEE</sequence>
<protein>
    <submittedName>
        <fullName evidence="2">SMI1/KNR4 family protein</fullName>
    </submittedName>
</protein>
<evidence type="ECO:0000313" key="2">
    <source>
        <dbReference type="EMBL" id="ATA88504.1"/>
    </source>
</evidence>
<dbReference type="SUPFAM" id="SSF160631">
    <property type="entry name" value="SMI1/KNR4-like"/>
    <property type="match status" value="1"/>
</dbReference>
<dbReference type="Proteomes" id="UP000217348">
    <property type="component" value="Chromosome"/>
</dbReference>
<accession>A0A250FTV8</accession>
<gene>
    <name evidence="2" type="ORF">CGC58_01385</name>
</gene>